<keyword evidence="9" id="KW-0175">Coiled coil</keyword>
<dbReference type="CDD" id="cd17044">
    <property type="entry name" value="Ubl_TBCE"/>
    <property type="match status" value="1"/>
</dbReference>
<dbReference type="InterPro" id="IPR032675">
    <property type="entry name" value="LRR_dom_sf"/>
</dbReference>
<dbReference type="PROSITE" id="PS50245">
    <property type="entry name" value="CAP_GLY_2"/>
    <property type="match status" value="1"/>
</dbReference>
<feature type="coiled-coil region" evidence="9">
    <location>
        <begin position="540"/>
        <end position="567"/>
    </location>
</feature>
<evidence type="ECO:0000256" key="7">
    <source>
        <dbReference type="ARBA" id="ARBA00022842"/>
    </source>
</evidence>
<keyword evidence="5" id="KW-0479">Metal-binding</keyword>
<comment type="similarity">
    <text evidence="2">Belongs to the TBCE family.</text>
</comment>
<dbReference type="CDD" id="cd00685">
    <property type="entry name" value="Trans_IPPS_HT"/>
    <property type="match status" value="1"/>
</dbReference>
<name>A0AAD2FLD8_9STRA</name>
<dbReference type="GO" id="GO:0005737">
    <property type="term" value="C:cytoplasm"/>
    <property type="evidence" value="ECO:0007669"/>
    <property type="project" value="UniProtKB-SubCell"/>
</dbReference>
<keyword evidence="4" id="KW-0433">Leucine-rich repeat</keyword>
<evidence type="ECO:0000256" key="4">
    <source>
        <dbReference type="ARBA" id="ARBA00022614"/>
    </source>
</evidence>
<dbReference type="EMBL" id="CAKOGP040000890">
    <property type="protein sequence ID" value="CAJ1940400.1"/>
    <property type="molecule type" value="Genomic_DNA"/>
</dbReference>
<dbReference type="InterPro" id="IPR044079">
    <property type="entry name" value="Ubl_TBCE"/>
</dbReference>
<comment type="caution">
    <text evidence="11">The sequence shown here is derived from an EMBL/GenBank/DDBJ whole genome shotgun (WGS) entry which is preliminary data.</text>
</comment>
<reference evidence="11" key="1">
    <citation type="submission" date="2023-08" db="EMBL/GenBank/DDBJ databases">
        <authorList>
            <person name="Audoor S."/>
            <person name="Bilcke G."/>
        </authorList>
    </citation>
    <scope>NUCLEOTIDE SEQUENCE</scope>
</reference>
<feature type="domain" description="CAP-Gly" evidence="10">
    <location>
        <begin position="30"/>
        <end position="79"/>
    </location>
</feature>
<evidence type="ECO:0000256" key="8">
    <source>
        <dbReference type="ARBA" id="ARBA00023186"/>
    </source>
</evidence>
<dbReference type="SFLD" id="SFLDS00005">
    <property type="entry name" value="Isoprenoid_Synthase_Type_I"/>
    <property type="match status" value="1"/>
</dbReference>
<dbReference type="InterPro" id="IPR000938">
    <property type="entry name" value="CAP-Gly_domain"/>
</dbReference>
<dbReference type="SUPFAM" id="SSF48576">
    <property type="entry name" value="Terpenoid synthases"/>
    <property type="match status" value="1"/>
</dbReference>
<organism evidence="11 12">
    <name type="scientific">Cylindrotheca closterium</name>
    <dbReference type="NCBI Taxonomy" id="2856"/>
    <lineage>
        <taxon>Eukaryota</taxon>
        <taxon>Sar</taxon>
        <taxon>Stramenopiles</taxon>
        <taxon>Ochrophyta</taxon>
        <taxon>Bacillariophyta</taxon>
        <taxon>Bacillariophyceae</taxon>
        <taxon>Bacillariophycidae</taxon>
        <taxon>Bacillariales</taxon>
        <taxon>Bacillariaceae</taxon>
        <taxon>Cylindrotheca</taxon>
    </lineage>
</organism>
<dbReference type="InterPro" id="IPR033749">
    <property type="entry name" value="Polyprenyl_synt_CS"/>
</dbReference>
<keyword evidence="12" id="KW-1185">Reference proteome</keyword>
<evidence type="ECO:0000259" key="10">
    <source>
        <dbReference type="PROSITE" id="PS50245"/>
    </source>
</evidence>
<protein>
    <recommendedName>
        <fullName evidence="10">CAP-Gly domain-containing protein</fullName>
    </recommendedName>
</protein>
<dbReference type="SUPFAM" id="SSF54236">
    <property type="entry name" value="Ubiquitin-like"/>
    <property type="match status" value="1"/>
</dbReference>
<evidence type="ECO:0000313" key="12">
    <source>
        <dbReference type="Proteomes" id="UP001295423"/>
    </source>
</evidence>
<dbReference type="InterPro" id="IPR000626">
    <property type="entry name" value="Ubiquitin-like_dom"/>
</dbReference>
<dbReference type="GO" id="GO:0004659">
    <property type="term" value="F:prenyltransferase activity"/>
    <property type="evidence" value="ECO:0007669"/>
    <property type="project" value="InterPro"/>
</dbReference>
<dbReference type="InterPro" id="IPR000092">
    <property type="entry name" value="Polyprenyl_synt"/>
</dbReference>
<evidence type="ECO:0000256" key="6">
    <source>
        <dbReference type="ARBA" id="ARBA00022737"/>
    </source>
</evidence>
<dbReference type="Gene3D" id="3.80.10.10">
    <property type="entry name" value="Ribonuclease Inhibitor"/>
    <property type="match status" value="2"/>
</dbReference>
<proteinExistence type="inferred from homology"/>
<dbReference type="Gene3D" id="3.10.20.90">
    <property type="entry name" value="Phosphatidylinositol 3-kinase Catalytic Subunit, Chain A, domain 1"/>
    <property type="match status" value="1"/>
</dbReference>
<comment type="subcellular location">
    <subcellularLocation>
        <location evidence="1">Cytoplasm</location>
    </subcellularLocation>
</comment>
<keyword evidence="8" id="KW-0143">Chaperone</keyword>
<keyword evidence="6" id="KW-0677">Repeat</keyword>
<dbReference type="SMART" id="SM01052">
    <property type="entry name" value="CAP_GLY"/>
    <property type="match status" value="1"/>
</dbReference>
<dbReference type="GO" id="GO:0046872">
    <property type="term" value="F:metal ion binding"/>
    <property type="evidence" value="ECO:0007669"/>
    <property type="project" value="UniProtKB-KW"/>
</dbReference>
<dbReference type="InterPro" id="IPR036859">
    <property type="entry name" value="CAP-Gly_dom_sf"/>
</dbReference>
<keyword evidence="7" id="KW-0460">Magnesium</keyword>
<evidence type="ECO:0000256" key="1">
    <source>
        <dbReference type="ARBA" id="ARBA00004496"/>
    </source>
</evidence>
<dbReference type="Gene3D" id="2.30.30.190">
    <property type="entry name" value="CAP Gly-rich-like domain"/>
    <property type="match status" value="1"/>
</dbReference>
<dbReference type="SUPFAM" id="SSF52058">
    <property type="entry name" value="L domain-like"/>
    <property type="match status" value="1"/>
</dbReference>
<gene>
    <name evidence="11" type="ORF">CYCCA115_LOCUS7023</name>
</gene>
<evidence type="ECO:0000256" key="2">
    <source>
        <dbReference type="ARBA" id="ARBA00006286"/>
    </source>
</evidence>
<dbReference type="InterPro" id="IPR029071">
    <property type="entry name" value="Ubiquitin-like_domsf"/>
</dbReference>
<evidence type="ECO:0000256" key="3">
    <source>
        <dbReference type="ARBA" id="ARBA00022490"/>
    </source>
</evidence>
<dbReference type="Gene3D" id="1.10.600.10">
    <property type="entry name" value="Farnesyl Diphosphate Synthase"/>
    <property type="match status" value="1"/>
</dbReference>
<evidence type="ECO:0000313" key="11">
    <source>
        <dbReference type="EMBL" id="CAJ1940400.1"/>
    </source>
</evidence>
<dbReference type="Pfam" id="PF00348">
    <property type="entry name" value="polyprenyl_synt"/>
    <property type="match status" value="1"/>
</dbReference>
<accession>A0AAD2FLD8</accession>
<dbReference type="PANTHER" id="PTHR12001">
    <property type="entry name" value="GERANYLGERANYL PYROPHOSPHATE SYNTHASE"/>
    <property type="match status" value="1"/>
</dbReference>
<dbReference type="Proteomes" id="UP001295423">
    <property type="component" value="Unassembled WGS sequence"/>
</dbReference>
<dbReference type="AlphaFoldDB" id="A0AAD2FLD8"/>
<dbReference type="PROSITE" id="PS00723">
    <property type="entry name" value="POLYPRENYL_SYNTHASE_1"/>
    <property type="match status" value="1"/>
</dbReference>
<dbReference type="InterPro" id="IPR008949">
    <property type="entry name" value="Isoprenoid_synthase_dom_sf"/>
</dbReference>
<dbReference type="Pfam" id="PF01302">
    <property type="entry name" value="CAP_GLY"/>
    <property type="match status" value="1"/>
</dbReference>
<evidence type="ECO:0000256" key="5">
    <source>
        <dbReference type="ARBA" id="ARBA00022723"/>
    </source>
</evidence>
<keyword evidence="3" id="KW-0963">Cytoplasm</keyword>
<dbReference type="SUPFAM" id="SSF74924">
    <property type="entry name" value="Cap-Gly domain"/>
    <property type="match status" value="1"/>
</dbReference>
<dbReference type="PANTHER" id="PTHR12001:SF44">
    <property type="entry name" value="GERANYLGERANYL PYROPHOSPHATE SYNTHASE"/>
    <property type="match status" value="1"/>
</dbReference>
<evidence type="ECO:0000256" key="9">
    <source>
        <dbReference type="SAM" id="Coils"/>
    </source>
</evidence>
<dbReference type="GO" id="GO:0008299">
    <property type="term" value="P:isoprenoid biosynthetic process"/>
    <property type="evidence" value="ECO:0007669"/>
    <property type="project" value="InterPro"/>
</dbReference>
<sequence length="892" mass="100220">MMTESLVANETRIRDLDGFCGTVVYIGPVASAKNPEEIYAGIKWDDKSRGKHDGSVICRRTNELVRHFSCGPTQGSFLRLNKMDRGVALTASLLKTKYVDMNAPVIAPNNVLPHTARTSSGRPKPIEFLGEMKIRERQQLADIDTISLRREGISRASDDKMPEDFRKIKDIDLAGNLLSSWTEILKIMRQFPRLEIFNVAYNRVRDIGLPVEQFDRMKVLNLNNCSLGTKTLQWIGDSMPCLEKLCIANSNLSDLQSIHVCGLGHLESLDCSNCQLDSWENQVDHFSALPCLEQLSLDDNPLSTLPSTPKSEVYFPCLNSLQLAGTQFKTWIDLEGINALFASIKSLRLRHTPLTSPMGQGETRFLAVARFPSLDYFNASVISMSEQQEAERRYVSLVSNMLLKLEEKDDQEKLLAEHPRYPKLSEEYKNLVVTSSGGANGAGTNIAASVCNVTIRSMSPSSCDIEPILRRLPDSLSVGRLKALCARTFGLGVDLMTLHFRTAGDAFPVELDNDFNALKYYGVCDGAEILMNEIDVDARQRESQRLVKEQERLISEQEHEVSVMQELQRKKCIVVKMSPVLPHTPDQSLLESFRYINSMPGKNVRGKMIDCFQLWLEVESPDDLNSIKEIVGDLHNASLMIDDIEDNSKLRRGVPVAHSIFGIPNVINSANYAYFLALEKCHALNNAKAMNVFVGELLNLHRGQGQDIMWRDDVRCPTEAQYIEMVKDKTGGLFRLAVGLMHALATKNTNKDFISLVNNLALYFQIRDDYINLADAEYMKSKSFCEDLTEGKFSFPIIHSIRSNPDDTRVLSILKKRTDDVDVKRYAQQILLENGSLDYTRQKCRDLKNEIAAEISSLGGNKSLLLLMEKLDIQLQGMHSAVEVKESAVDEA</sequence>
<dbReference type="Pfam" id="PF14560">
    <property type="entry name" value="Ubiquitin_2"/>
    <property type="match status" value="1"/>
</dbReference>